<sequence>MNLITSWLLLASGFLVAQFAYAQEDLLARGEYLARAANCVACHTVPGGKPFTGGVEFKLPFGSLFSPNITPDKQTGIGAWTDDEFVSALRTGVGRDGKHYYPAFPYTSYSKMSRDDILAIKSYLDSLEPIEQVAQENQLNFPFNQRWGMFFWNMLFLDDKQFETEAQHSTEWNRGKYLVEGPGHCGECHSPRNLFQAVSKDRSLAGNLIQGWNAYNISSDPIHGVGAWPTDVLARYLKDGAAPGFGLSTGPMAEVVEHSLSHLTDADRHAIAVYLKDSPARSEGVARPQQAKLAPQGGDNALGNKLFAEACSSCHRWDGTGNQSQTAMLRGLKTVNDPAASNLLGILLNGHGSTDTRVDRRMPSFGTIYSDQELAALSSFVLKRFGETGAQVSEQAVAKRRTESLH</sequence>
<feature type="domain" description="Cytochrome c" evidence="12">
    <location>
        <begin position="170"/>
        <end position="279"/>
    </location>
</feature>
<evidence type="ECO:0000256" key="4">
    <source>
        <dbReference type="ARBA" id="ARBA00022723"/>
    </source>
</evidence>
<feature type="binding site" description="covalent" evidence="9">
    <location>
        <position position="311"/>
    </location>
    <ligand>
        <name>heme c</name>
        <dbReference type="ChEBI" id="CHEBI:61717"/>
        <label>3</label>
    </ligand>
</feature>
<keyword evidence="3 9" id="KW-0349">Heme</keyword>
<reference evidence="13 14" key="1">
    <citation type="submission" date="2018-03" db="EMBL/GenBank/DDBJ databases">
        <title>Blue discolouration in mozzarella cheese caused by Pseudomonas fluorescens.</title>
        <authorList>
            <person name="Chiesa F."/>
            <person name="Dalmasso A."/>
            <person name="Lomonaco S."/>
        </authorList>
    </citation>
    <scope>NUCLEOTIDE SEQUENCE [LARGE SCALE GENOMIC DNA]</scope>
    <source>
        <strain evidence="13 14">11293</strain>
    </source>
</reference>
<feature type="binding site" description="covalent" evidence="9">
    <location>
        <position position="188"/>
    </location>
    <ligand>
        <name>heme c</name>
        <dbReference type="ChEBI" id="CHEBI:61717"/>
        <label>2</label>
    </ligand>
</feature>
<dbReference type="InterPro" id="IPR036909">
    <property type="entry name" value="Cyt_c-like_dom_sf"/>
</dbReference>
<name>A0A075PIP4_PSEFL</name>
<keyword evidence="5 11" id="KW-0732">Signal</keyword>
<dbReference type="PANTHER" id="PTHR35008:SF8">
    <property type="entry name" value="ALCOHOL DEHYDROGENASE CYTOCHROME C SUBUNIT"/>
    <property type="match status" value="1"/>
</dbReference>
<keyword evidence="6" id="KW-0677">Repeat</keyword>
<dbReference type="PIRSF" id="PIRSF000018">
    <property type="entry name" value="Mb_ADH_cyt_c"/>
    <property type="match status" value="1"/>
</dbReference>
<feature type="signal peptide" evidence="11">
    <location>
        <begin position="1"/>
        <end position="22"/>
    </location>
</feature>
<protein>
    <submittedName>
        <fullName evidence="13">Alcohol dehydrogenase</fullName>
    </submittedName>
</protein>
<evidence type="ECO:0000256" key="1">
    <source>
        <dbReference type="ARBA" id="ARBA00004236"/>
    </source>
</evidence>
<evidence type="ECO:0000256" key="3">
    <source>
        <dbReference type="ARBA" id="ARBA00022617"/>
    </source>
</evidence>
<dbReference type="Pfam" id="PF00034">
    <property type="entry name" value="Cytochrom_C"/>
    <property type="match status" value="2"/>
</dbReference>
<dbReference type="PANTHER" id="PTHR35008">
    <property type="entry name" value="BLL4482 PROTEIN-RELATED"/>
    <property type="match status" value="1"/>
</dbReference>
<comment type="subcellular location">
    <subcellularLocation>
        <location evidence="1">Cell membrane</location>
    </subcellularLocation>
</comment>
<dbReference type="RefSeq" id="WP_038443637.1">
    <property type="nucleotide sequence ID" value="NZ_CP008896.1"/>
</dbReference>
<evidence type="ECO:0000259" key="12">
    <source>
        <dbReference type="PROSITE" id="PS51007"/>
    </source>
</evidence>
<feature type="chain" id="PRO_5030002536" evidence="11">
    <location>
        <begin position="23"/>
        <end position="406"/>
    </location>
</feature>
<comment type="caution">
    <text evidence="13">The sequence shown here is derived from an EMBL/GenBank/DDBJ whole genome shotgun (WGS) entry which is preliminary data.</text>
</comment>
<keyword evidence="2" id="KW-1003">Cell membrane</keyword>
<evidence type="ECO:0000256" key="7">
    <source>
        <dbReference type="ARBA" id="ARBA00023004"/>
    </source>
</evidence>
<feature type="binding site" description="covalent" evidence="9">
    <location>
        <position position="42"/>
    </location>
    <ligand>
        <name>heme c</name>
        <dbReference type="ChEBI" id="CHEBI:61717"/>
        <label>1</label>
    </ligand>
</feature>
<proteinExistence type="predicted"/>
<feature type="binding site" description="axial binding residue" evidence="10">
    <location>
        <position position="43"/>
    </location>
    <ligand>
        <name>heme c</name>
        <dbReference type="ChEBI" id="CHEBI:61717"/>
        <label>1</label>
    </ligand>
    <ligandPart>
        <name>Fe</name>
        <dbReference type="ChEBI" id="CHEBI:18248"/>
    </ligandPart>
</feature>
<dbReference type="PROSITE" id="PS51007">
    <property type="entry name" value="CYTC"/>
    <property type="match status" value="3"/>
</dbReference>
<keyword evidence="7 10" id="KW-0408">Iron</keyword>
<dbReference type="GO" id="GO:0005886">
    <property type="term" value="C:plasma membrane"/>
    <property type="evidence" value="ECO:0007669"/>
    <property type="project" value="UniProtKB-SubCell"/>
</dbReference>
<dbReference type="GO" id="GO:0016614">
    <property type="term" value="F:oxidoreductase activity, acting on CH-OH group of donors"/>
    <property type="evidence" value="ECO:0007669"/>
    <property type="project" value="InterPro"/>
</dbReference>
<evidence type="ECO:0000256" key="2">
    <source>
        <dbReference type="ARBA" id="ARBA00022475"/>
    </source>
</evidence>
<evidence type="ECO:0000256" key="6">
    <source>
        <dbReference type="ARBA" id="ARBA00022737"/>
    </source>
</evidence>
<feature type="binding site" description="covalent" evidence="9">
    <location>
        <position position="185"/>
    </location>
    <ligand>
        <name>heme c</name>
        <dbReference type="ChEBI" id="CHEBI:61717"/>
        <label>2</label>
    </ligand>
</feature>
<feature type="domain" description="Cytochrome c" evidence="12">
    <location>
        <begin position="298"/>
        <end position="385"/>
    </location>
</feature>
<dbReference type="AlphaFoldDB" id="A0A075PIP4"/>
<feature type="domain" description="Cytochrome c" evidence="12">
    <location>
        <begin position="25"/>
        <end position="128"/>
    </location>
</feature>
<dbReference type="GeneID" id="45735634"/>
<dbReference type="InterPro" id="IPR009056">
    <property type="entry name" value="Cyt_c-like_dom"/>
</dbReference>
<dbReference type="InterPro" id="IPR014353">
    <property type="entry name" value="Membr-bd_ADH_cyt_c"/>
</dbReference>
<dbReference type="GO" id="GO:0005506">
    <property type="term" value="F:iron ion binding"/>
    <property type="evidence" value="ECO:0007669"/>
    <property type="project" value="InterPro"/>
</dbReference>
<dbReference type="SUPFAM" id="SSF46626">
    <property type="entry name" value="Cytochrome c"/>
    <property type="match status" value="3"/>
</dbReference>
<organism evidence="13 14">
    <name type="scientific">Pseudomonas fluorescens</name>
    <dbReference type="NCBI Taxonomy" id="294"/>
    <lineage>
        <taxon>Bacteria</taxon>
        <taxon>Pseudomonadati</taxon>
        <taxon>Pseudomonadota</taxon>
        <taxon>Gammaproteobacteria</taxon>
        <taxon>Pseudomonadales</taxon>
        <taxon>Pseudomonadaceae</taxon>
        <taxon>Pseudomonas</taxon>
    </lineage>
</organism>
<feature type="binding site" description="axial binding residue" evidence="10">
    <location>
        <position position="189"/>
    </location>
    <ligand>
        <name>heme c</name>
        <dbReference type="ChEBI" id="CHEBI:61717"/>
        <label>2</label>
    </ligand>
    <ligandPart>
        <name>Fe</name>
        <dbReference type="ChEBI" id="CHEBI:18248"/>
    </ligandPart>
</feature>
<dbReference type="GO" id="GO:0009055">
    <property type="term" value="F:electron transfer activity"/>
    <property type="evidence" value="ECO:0007669"/>
    <property type="project" value="InterPro"/>
</dbReference>
<evidence type="ECO:0000256" key="5">
    <source>
        <dbReference type="ARBA" id="ARBA00022729"/>
    </source>
</evidence>
<accession>A0A075PIP4</accession>
<keyword evidence="8" id="KW-0472">Membrane</keyword>
<dbReference type="KEGG" id="pfn:HZ99_13860"/>
<evidence type="ECO:0000256" key="9">
    <source>
        <dbReference type="PIRSR" id="PIRSR000018-50"/>
    </source>
</evidence>
<comment type="cofactor">
    <cofactor evidence="9">
        <name>heme c</name>
        <dbReference type="ChEBI" id="CHEBI:61717"/>
    </cofactor>
    <text evidence="9">Binds 3 heme c groups covalently per subunit.</text>
</comment>
<feature type="binding site" description="axial binding residue" evidence="10">
    <location>
        <position position="315"/>
    </location>
    <ligand>
        <name>heme c</name>
        <dbReference type="ChEBI" id="CHEBI:61717"/>
        <label>3</label>
    </ligand>
    <ligandPart>
        <name>Fe</name>
        <dbReference type="ChEBI" id="CHEBI:18248"/>
    </ligandPart>
</feature>
<dbReference type="GO" id="GO:0020037">
    <property type="term" value="F:heme binding"/>
    <property type="evidence" value="ECO:0007669"/>
    <property type="project" value="InterPro"/>
</dbReference>
<dbReference type="EMBL" id="PVUH01000018">
    <property type="protein sequence ID" value="PRW87351.1"/>
    <property type="molecule type" value="Genomic_DNA"/>
</dbReference>
<keyword evidence="4 10" id="KW-0479">Metal-binding</keyword>
<evidence type="ECO:0000313" key="13">
    <source>
        <dbReference type="EMBL" id="PRW87351.1"/>
    </source>
</evidence>
<dbReference type="InterPro" id="IPR051459">
    <property type="entry name" value="Cytochrome_c-type_DH"/>
</dbReference>
<evidence type="ECO:0000256" key="10">
    <source>
        <dbReference type="PIRSR" id="PIRSR000018-51"/>
    </source>
</evidence>
<evidence type="ECO:0000256" key="11">
    <source>
        <dbReference type="SAM" id="SignalP"/>
    </source>
</evidence>
<dbReference type="Gene3D" id="1.10.760.10">
    <property type="entry name" value="Cytochrome c-like domain"/>
    <property type="match status" value="2"/>
</dbReference>
<evidence type="ECO:0000256" key="8">
    <source>
        <dbReference type="ARBA" id="ARBA00023136"/>
    </source>
</evidence>
<feature type="binding site" description="covalent" evidence="9">
    <location>
        <position position="314"/>
    </location>
    <ligand>
        <name>heme c</name>
        <dbReference type="ChEBI" id="CHEBI:61717"/>
        <label>3</label>
    </ligand>
</feature>
<feature type="binding site" description="covalent" evidence="9">
    <location>
        <position position="39"/>
    </location>
    <ligand>
        <name>heme c</name>
        <dbReference type="ChEBI" id="CHEBI:61717"/>
        <label>1</label>
    </ligand>
</feature>
<evidence type="ECO:0000313" key="14">
    <source>
        <dbReference type="Proteomes" id="UP000239731"/>
    </source>
</evidence>
<gene>
    <name evidence="13" type="ORF">C7A10_23560</name>
</gene>
<dbReference type="Proteomes" id="UP000239731">
    <property type="component" value="Unassembled WGS sequence"/>
</dbReference>